<gene>
    <name evidence="8" type="ORF">CARUB_v10024888mg</name>
</gene>
<name>R0HTE3_9BRAS</name>
<keyword evidence="4" id="KW-0539">Nucleus</keyword>
<dbReference type="Proteomes" id="UP000029121">
    <property type="component" value="Unassembled WGS sequence"/>
</dbReference>
<dbReference type="Gene3D" id="3.30.160.360">
    <property type="match status" value="1"/>
</dbReference>
<dbReference type="PANTHER" id="PTHR10694">
    <property type="entry name" value="LYSINE-SPECIFIC DEMETHYLASE"/>
    <property type="match status" value="1"/>
</dbReference>
<evidence type="ECO:0000259" key="6">
    <source>
        <dbReference type="PROSITE" id="PS51183"/>
    </source>
</evidence>
<evidence type="ECO:0008006" key="10">
    <source>
        <dbReference type="Google" id="ProtNLM"/>
    </source>
</evidence>
<comment type="subcellular location">
    <subcellularLocation>
        <location evidence="1">Nucleus</location>
    </subcellularLocation>
</comment>
<dbReference type="Pfam" id="PF02928">
    <property type="entry name" value="zf-C5HC2"/>
    <property type="match status" value="1"/>
</dbReference>
<evidence type="ECO:0000256" key="3">
    <source>
        <dbReference type="ARBA" id="ARBA00023004"/>
    </source>
</evidence>
<proteinExistence type="predicted"/>
<dbReference type="InterPro" id="IPR004198">
    <property type="entry name" value="Znf_C5HC2"/>
</dbReference>
<dbReference type="EMBL" id="KB870808">
    <property type="protein sequence ID" value="EOA28665.1"/>
    <property type="molecule type" value="Genomic_DNA"/>
</dbReference>
<dbReference type="PROSITE" id="PS51183">
    <property type="entry name" value="JMJN"/>
    <property type="match status" value="1"/>
</dbReference>
<dbReference type="InterPro" id="IPR003347">
    <property type="entry name" value="JmjC_dom"/>
</dbReference>
<sequence>VLARWDPANARNPAIAEAPSFFPTPEEFEDPISYIEKIRPRAERYGVCVIKPPRNWTPPCRVKEKSLWEGTKFPTRIQVVDLLQNREPMNKKTKASGSKRKRGRDPSKKRSLPLSGPGSTSASASSSREDEKFGFKSGSDFSLAEFEKYDRNFKDAYFNRKGKGKAGDTEMAPSLKEIEGEYWRIIEKPTDEVEVYYGADLEKKVLGSGFYKRGEMRTGESEMDRQYIASGWNLNNLPRLPGSLFAYDPSEISGVNVPWLYVGMCFSTFCWHVEDHHLYSVNYHHFGSPKVWYGVPGSHANALERAMRKHLPDLFEEQPTLLHGLVTQFSPSILATEGVPVYRVVQESGDFVITFPRAYHSGFNCGFNCAEAVNFAPVDWLACGQNAVELYSQELRKTSLSHDKLLLGAAFEAVKSLYELSARGERNANNLRWKGFCGKNGDLTKAMEARLRIEEGRIQALGNGFHLLKMDKDFDASVEVECISCRSDLHLTASCCTKCYPGEYACTKHLNDRCSCEGYDRFVLLRYTMDELSSLLRALEGESADLITWASKLIEDLSDITQREDAFDLNLGLQLEGASSETRDVVAAPMMNFPDHVQPIDLGVLVPGHLWRNNHAIFPEGASSETRDVVAAPMMNFPDHVQPINLGVLVPGHLWRNKHAIFPKGFKSRVKFYDVKDPMRISYYTSEIVDAGFIGPLFKVTLEGSQEETFCDASVQKCWEMVLERVNKELKERSSQEQNVQILESIDGLKMFGFSTPFIVQATEALDQDHRLVEYWNYKNEQASLESARRIASVSLAARTRLFGVDLN</sequence>
<feature type="non-terminal residue" evidence="8">
    <location>
        <position position="1"/>
    </location>
</feature>
<dbReference type="GO" id="GO:0000785">
    <property type="term" value="C:chromatin"/>
    <property type="evidence" value="ECO:0007669"/>
    <property type="project" value="TreeGrafter"/>
</dbReference>
<evidence type="ECO:0000256" key="5">
    <source>
        <dbReference type="SAM" id="MobiDB-lite"/>
    </source>
</evidence>
<dbReference type="STRING" id="81985.R0HTE3"/>
<feature type="region of interest" description="Disordered" evidence="5">
    <location>
        <begin position="83"/>
        <end position="134"/>
    </location>
</feature>
<keyword evidence="3" id="KW-0408">Iron</keyword>
<reference evidence="9" key="1">
    <citation type="journal article" date="2013" name="Nat. Genet.">
        <title>The Capsella rubella genome and the genomic consequences of rapid mating system evolution.</title>
        <authorList>
            <person name="Slotte T."/>
            <person name="Hazzouri K.M."/>
            <person name="Agren J.A."/>
            <person name="Koenig D."/>
            <person name="Maumus F."/>
            <person name="Guo Y.L."/>
            <person name="Steige K."/>
            <person name="Platts A.E."/>
            <person name="Escobar J.S."/>
            <person name="Newman L.K."/>
            <person name="Wang W."/>
            <person name="Mandakova T."/>
            <person name="Vello E."/>
            <person name="Smith L.M."/>
            <person name="Henz S.R."/>
            <person name="Steffen J."/>
            <person name="Takuno S."/>
            <person name="Brandvain Y."/>
            <person name="Coop G."/>
            <person name="Andolfatto P."/>
            <person name="Hu T.T."/>
            <person name="Blanchette M."/>
            <person name="Clark R.M."/>
            <person name="Quesneville H."/>
            <person name="Nordborg M."/>
            <person name="Gaut B.S."/>
            <person name="Lysak M.A."/>
            <person name="Jenkins J."/>
            <person name="Grimwood J."/>
            <person name="Chapman J."/>
            <person name="Prochnik S."/>
            <person name="Shu S."/>
            <person name="Rokhsar D."/>
            <person name="Schmutz J."/>
            <person name="Weigel D."/>
            <person name="Wright S.I."/>
        </authorList>
    </citation>
    <scope>NUCLEOTIDE SEQUENCE [LARGE SCALE GENOMIC DNA]</scope>
    <source>
        <strain evidence="9">cv. Monte Gargano</strain>
    </source>
</reference>
<dbReference type="GO" id="GO:0005634">
    <property type="term" value="C:nucleus"/>
    <property type="evidence" value="ECO:0007669"/>
    <property type="project" value="UniProtKB-SubCell"/>
</dbReference>
<dbReference type="GO" id="GO:0006355">
    <property type="term" value="P:regulation of DNA-templated transcription"/>
    <property type="evidence" value="ECO:0007669"/>
    <property type="project" value="UniProtKB-ARBA"/>
</dbReference>
<dbReference type="SMART" id="SM00541">
    <property type="entry name" value="FYRN"/>
    <property type="match status" value="1"/>
</dbReference>
<dbReference type="GO" id="GO:0034647">
    <property type="term" value="F:histone H3K4me/H3K4me2/H3K4me3 demethylase activity"/>
    <property type="evidence" value="ECO:0007669"/>
    <property type="project" value="TreeGrafter"/>
</dbReference>
<accession>R0HTE3</accession>
<dbReference type="InterPro" id="IPR003889">
    <property type="entry name" value="FYrich_C"/>
</dbReference>
<evidence type="ECO:0000313" key="8">
    <source>
        <dbReference type="EMBL" id="EOA28665.1"/>
    </source>
</evidence>
<dbReference type="Pfam" id="PF05964">
    <property type="entry name" value="FYRN"/>
    <property type="match status" value="1"/>
</dbReference>
<evidence type="ECO:0000256" key="2">
    <source>
        <dbReference type="ARBA" id="ARBA00023002"/>
    </source>
</evidence>
<evidence type="ECO:0000259" key="7">
    <source>
        <dbReference type="PROSITE" id="PS51184"/>
    </source>
</evidence>
<dbReference type="Pfam" id="PF05965">
    <property type="entry name" value="FYRC"/>
    <property type="match status" value="1"/>
</dbReference>
<evidence type="ECO:0000256" key="1">
    <source>
        <dbReference type="ARBA" id="ARBA00004123"/>
    </source>
</evidence>
<organism evidence="8 9">
    <name type="scientific">Capsella rubella</name>
    <dbReference type="NCBI Taxonomy" id="81985"/>
    <lineage>
        <taxon>Eukaryota</taxon>
        <taxon>Viridiplantae</taxon>
        <taxon>Streptophyta</taxon>
        <taxon>Embryophyta</taxon>
        <taxon>Tracheophyta</taxon>
        <taxon>Spermatophyta</taxon>
        <taxon>Magnoliopsida</taxon>
        <taxon>eudicotyledons</taxon>
        <taxon>Gunneridae</taxon>
        <taxon>Pentapetalae</taxon>
        <taxon>rosids</taxon>
        <taxon>malvids</taxon>
        <taxon>Brassicales</taxon>
        <taxon>Brassicaceae</taxon>
        <taxon>Camelineae</taxon>
        <taxon>Capsella</taxon>
    </lineage>
</organism>
<keyword evidence="2" id="KW-0560">Oxidoreductase</keyword>
<dbReference type="AlphaFoldDB" id="R0HTE3"/>
<dbReference type="Pfam" id="PF02375">
    <property type="entry name" value="JmjN"/>
    <property type="match status" value="1"/>
</dbReference>
<dbReference type="PROSITE" id="PS51184">
    <property type="entry name" value="JMJC"/>
    <property type="match status" value="1"/>
</dbReference>
<dbReference type="PROSITE" id="PS51543">
    <property type="entry name" value="FYRC"/>
    <property type="match status" value="1"/>
</dbReference>
<dbReference type="PANTHER" id="PTHR10694:SF111">
    <property type="entry name" value="JMJC DOMAIN-CONTAINING PROTEIN"/>
    <property type="match status" value="1"/>
</dbReference>
<feature type="domain" description="JmjC" evidence="7">
    <location>
        <begin position="226"/>
        <end position="392"/>
    </location>
</feature>
<protein>
    <recommendedName>
        <fullName evidence="10">JmjC domain-containing protein</fullName>
    </recommendedName>
</protein>
<feature type="compositionally biased region" description="Low complexity" evidence="5">
    <location>
        <begin position="112"/>
        <end position="126"/>
    </location>
</feature>
<feature type="compositionally biased region" description="Basic residues" evidence="5">
    <location>
        <begin position="91"/>
        <end position="111"/>
    </location>
</feature>
<dbReference type="PROSITE" id="PS51542">
    <property type="entry name" value="FYRN"/>
    <property type="match status" value="1"/>
</dbReference>
<dbReference type="Gene3D" id="2.60.120.650">
    <property type="entry name" value="Cupin"/>
    <property type="match status" value="1"/>
</dbReference>
<dbReference type="OrthoDB" id="1678912at2759"/>
<keyword evidence="9" id="KW-1185">Reference proteome</keyword>
<dbReference type="Pfam" id="PF02373">
    <property type="entry name" value="JmjC"/>
    <property type="match status" value="1"/>
</dbReference>
<dbReference type="InterPro" id="IPR003349">
    <property type="entry name" value="JmjN"/>
</dbReference>
<dbReference type="SUPFAM" id="SSF51197">
    <property type="entry name" value="Clavaminate synthase-like"/>
    <property type="match status" value="1"/>
</dbReference>
<dbReference type="InterPro" id="IPR003888">
    <property type="entry name" value="FYrich_N"/>
</dbReference>
<dbReference type="KEGG" id="crb:17889159"/>
<evidence type="ECO:0000313" key="9">
    <source>
        <dbReference type="Proteomes" id="UP000029121"/>
    </source>
</evidence>
<evidence type="ECO:0000256" key="4">
    <source>
        <dbReference type="ARBA" id="ARBA00023242"/>
    </source>
</evidence>
<dbReference type="SMART" id="SM00545">
    <property type="entry name" value="JmjN"/>
    <property type="match status" value="1"/>
</dbReference>
<dbReference type="SMART" id="SM00542">
    <property type="entry name" value="FYRC"/>
    <property type="match status" value="1"/>
</dbReference>
<dbReference type="eggNOG" id="KOG1246">
    <property type="taxonomic scope" value="Eukaryota"/>
</dbReference>
<feature type="domain" description="JmjN" evidence="6">
    <location>
        <begin position="18"/>
        <end position="59"/>
    </location>
</feature>
<dbReference type="GO" id="GO:0048731">
    <property type="term" value="P:system development"/>
    <property type="evidence" value="ECO:0007669"/>
    <property type="project" value="UniProtKB-ARBA"/>
</dbReference>
<dbReference type="SMART" id="SM00558">
    <property type="entry name" value="JmjC"/>
    <property type="match status" value="1"/>
</dbReference>